<proteinExistence type="predicted"/>
<reference evidence="2" key="1">
    <citation type="submission" date="2020-04" db="EMBL/GenBank/DDBJ databases">
        <authorList>
            <person name="Chiriac C."/>
            <person name="Salcher M."/>
            <person name="Ghai R."/>
            <person name="Kavagutti S V."/>
        </authorList>
    </citation>
    <scope>NUCLEOTIDE SEQUENCE</scope>
</reference>
<feature type="domain" description="Calcineurin-like phosphoesterase" evidence="1">
    <location>
        <begin position="1"/>
        <end position="191"/>
    </location>
</feature>
<dbReference type="PANTHER" id="PTHR30337">
    <property type="entry name" value="COMPONENT OF ATP-DEPENDENT DSDNA EXONUCLEASE"/>
    <property type="match status" value="1"/>
</dbReference>
<dbReference type="Gene3D" id="3.60.21.10">
    <property type="match status" value="1"/>
</dbReference>
<evidence type="ECO:0000313" key="2">
    <source>
        <dbReference type="EMBL" id="CAB4133438.1"/>
    </source>
</evidence>
<dbReference type="Pfam" id="PF00149">
    <property type="entry name" value="Metallophos"/>
    <property type="match status" value="1"/>
</dbReference>
<dbReference type="InterPro" id="IPR029052">
    <property type="entry name" value="Metallo-depent_PP-like"/>
</dbReference>
<dbReference type="GO" id="GO:0004519">
    <property type="term" value="F:endonuclease activity"/>
    <property type="evidence" value="ECO:0007669"/>
    <property type="project" value="UniProtKB-KW"/>
</dbReference>
<accession>A0A6J5LFI2</accession>
<organism evidence="2">
    <name type="scientific">uncultured Caudovirales phage</name>
    <dbReference type="NCBI Taxonomy" id="2100421"/>
    <lineage>
        <taxon>Viruses</taxon>
        <taxon>Duplodnaviria</taxon>
        <taxon>Heunggongvirae</taxon>
        <taxon>Uroviricota</taxon>
        <taxon>Caudoviricetes</taxon>
        <taxon>Peduoviridae</taxon>
        <taxon>Maltschvirus</taxon>
        <taxon>Maltschvirus maltsch</taxon>
    </lineage>
</organism>
<sequence length="356" mass="42009">MKVAIITDQHFGARNDSVQFLDFYEKFYENVFFPKLKEEGITTLLILGDTFDRRKYVNFFTFKRARDMFFDRLWQMGIQVHMLAGNHDTYYKNTNEVNSVSLLLREYNNINVIDHPKTIFVNDTPICMMPWICAENYQDSMDTIKDTEASICCGHFEIAGFSMHRGMPSHEGLNREIFRKFEYTFSGHYHHKSSDGDIHYLGNPYELTWQDYNDTRGFHIFDLTTRDLLFVENPFVMFHKIVYDDKEESITEITNKDFTKYTNTYVKVVVVNKTNPYLFDKFMNNLYNNNPIDITIAEDFIDLTEGVEDDIIDQAEDTVTIINKYVDSIKEESIDNDKLKSLLRELYVEALNLEQA</sequence>
<gene>
    <name evidence="2" type="ORF">UFOVP250_181</name>
</gene>
<dbReference type="InterPro" id="IPR004843">
    <property type="entry name" value="Calcineurin-like_PHP"/>
</dbReference>
<protein>
    <submittedName>
        <fullName evidence="2">Endonuclease subunit</fullName>
    </submittedName>
</protein>
<name>A0A6J5LFI2_9CAUD</name>
<keyword evidence="2" id="KW-0540">Nuclease</keyword>
<keyword evidence="2" id="KW-0378">Hydrolase</keyword>
<dbReference type="SUPFAM" id="SSF56300">
    <property type="entry name" value="Metallo-dependent phosphatases"/>
    <property type="match status" value="1"/>
</dbReference>
<dbReference type="GO" id="GO:0016787">
    <property type="term" value="F:hydrolase activity"/>
    <property type="evidence" value="ECO:0007669"/>
    <property type="project" value="InterPro"/>
</dbReference>
<evidence type="ECO:0000259" key="1">
    <source>
        <dbReference type="Pfam" id="PF00149"/>
    </source>
</evidence>
<dbReference type="EMBL" id="LR796270">
    <property type="protein sequence ID" value="CAB4133438.1"/>
    <property type="molecule type" value="Genomic_DNA"/>
</dbReference>
<keyword evidence="2" id="KW-0255">Endonuclease</keyword>
<dbReference type="InterPro" id="IPR050535">
    <property type="entry name" value="DNA_Repair-Maintenance_Comp"/>
</dbReference>